<organism evidence="1 2">
    <name type="scientific">Salmonella phage nenneke</name>
    <dbReference type="NCBI Taxonomy" id="2713307"/>
    <lineage>
        <taxon>Viruses</taxon>
        <taxon>Duplodnaviria</taxon>
        <taxon>Heunggongvirae</taxon>
        <taxon>Uroviricota</taxon>
        <taxon>Caudoviricetes</taxon>
        <taxon>Rosemountvirus</taxon>
        <taxon>Rosemountvirus yarpen</taxon>
    </lineage>
</organism>
<sequence>MPNTIISEAPLKFFYIFRKLCRHSLKSGVLSLLHALSLMRIIKRPHGLLLVGNIMKIVQLEPYPPQLAIVCSEKEHEELQKLMDLPDFGNWNDRETRNASTFTFSRVNYPYLLIVVELYHPDDLKYNTISHEGIHVMSSLMNYVGLKYDPENDEWYAYQHDFIVNAICKAHDEYLERQKAPKHKPKIETGNHPVIQPQDVMNSLLSDTTGGFLGD</sequence>
<reference evidence="2" key="1">
    <citation type="submission" date="2020-02" db="EMBL/GenBank/DDBJ databases">
        <authorList>
            <person name="Olsen N.S."/>
            <person name="Forero-Junco L."/>
            <person name="Kot W."/>
            <person name="Hansen L.H."/>
        </authorList>
    </citation>
    <scope>NUCLEOTIDE SEQUENCE [LARGE SCALE GENOMIC DNA]</scope>
</reference>
<dbReference type="EMBL" id="MT074437">
    <property type="protein sequence ID" value="QIN98440.1"/>
    <property type="molecule type" value="Genomic_DNA"/>
</dbReference>
<accession>A0A6G8RAJ5</accession>
<protein>
    <submittedName>
        <fullName evidence="1">Uncharacterized protein</fullName>
    </submittedName>
</protein>
<proteinExistence type="predicted"/>
<evidence type="ECO:0000313" key="1">
    <source>
        <dbReference type="EMBL" id="QIN98440.1"/>
    </source>
</evidence>
<evidence type="ECO:0000313" key="2">
    <source>
        <dbReference type="Proteomes" id="UP000501230"/>
    </source>
</evidence>
<dbReference type="Proteomes" id="UP000501230">
    <property type="component" value="Genome"/>
</dbReference>
<name>A0A6G8RAJ5_9CAUD</name>
<gene>
    <name evidence="1" type="ORF">nenneke_8</name>
</gene>